<keyword evidence="2" id="KW-1185">Reference proteome</keyword>
<dbReference type="InterPro" id="IPR013785">
    <property type="entry name" value="Aldolase_TIM"/>
</dbReference>
<dbReference type="RefSeq" id="WP_248941139.1">
    <property type="nucleotide sequence ID" value="NZ_JAKIKS010000062.1"/>
</dbReference>
<reference evidence="1 2" key="1">
    <citation type="submission" date="2022-01" db="EMBL/GenBank/DDBJ databases">
        <title>Whole genome-based taxonomy of the Shewanellaceae.</title>
        <authorList>
            <person name="Martin-Rodriguez A.J."/>
        </authorList>
    </citation>
    <scope>NUCLEOTIDE SEQUENCE [LARGE SCALE GENOMIC DNA]</scope>
    <source>
        <strain evidence="1 2">DSM 17177</strain>
    </source>
</reference>
<dbReference type="NCBIfam" id="TIGR02826">
    <property type="entry name" value="RNR_activ_nrdG3"/>
    <property type="match status" value="1"/>
</dbReference>
<organism evidence="1 2">
    <name type="scientific">Shewanella surugensis</name>
    <dbReference type="NCBI Taxonomy" id="212020"/>
    <lineage>
        <taxon>Bacteria</taxon>
        <taxon>Pseudomonadati</taxon>
        <taxon>Pseudomonadota</taxon>
        <taxon>Gammaproteobacteria</taxon>
        <taxon>Alteromonadales</taxon>
        <taxon>Shewanellaceae</taxon>
        <taxon>Shewanella</taxon>
    </lineage>
</organism>
<comment type="caution">
    <text evidence="1">The sequence shown here is derived from an EMBL/GenBank/DDBJ whole genome shotgun (WGS) entry which is preliminary data.</text>
</comment>
<accession>A0ABT0LE93</accession>
<dbReference type="InterPro" id="IPR014191">
    <property type="entry name" value="Anaer_RNR_activator"/>
</dbReference>
<dbReference type="Gene3D" id="3.20.20.70">
    <property type="entry name" value="Aldolase class I"/>
    <property type="match status" value="1"/>
</dbReference>
<sequence>MFNCTIPSIVFQEVPNQVSLCFCITGCQIGCKGCHSPELWQETHGHPLTNQTFTDLLTQYQGLITCVLFFGGEWAPLPLIEKLVIAKEHGLLTCLYSGEEVVAPQIIQHLNFLKTGSWQQEKGGLDNPKTNQKFIDVQTGKNLTHLFCSGEQHAAT</sequence>
<dbReference type="Pfam" id="PF13353">
    <property type="entry name" value="Fer4_12"/>
    <property type="match status" value="1"/>
</dbReference>
<proteinExistence type="predicted"/>
<dbReference type="EMBL" id="JAKIKS010000062">
    <property type="protein sequence ID" value="MCL1125805.1"/>
    <property type="molecule type" value="Genomic_DNA"/>
</dbReference>
<evidence type="ECO:0000313" key="2">
    <source>
        <dbReference type="Proteomes" id="UP001203423"/>
    </source>
</evidence>
<evidence type="ECO:0000313" key="1">
    <source>
        <dbReference type="EMBL" id="MCL1125805.1"/>
    </source>
</evidence>
<gene>
    <name evidence="1" type="primary">nrdG</name>
    <name evidence="1" type="ORF">L2764_15330</name>
</gene>
<protein>
    <submittedName>
        <fullName evidence="1">Anaerobic ribonucleoside-triphosphate reductase activating protein</fullName>
    </submittedName>
</protein>
<name>A0ABT0LE93_9GAMM</name>
<dbReference type="Proteomes" id="UP001203423">
    <property type="component" value="Unassembled WGS sequence"/>
</dbReference>